<dbReference type="Proteomes" id="UP000719412">
    <property type="component" value="Unassembled WGS sequence"/>
</dbReference>
<keyword evidence="3" id="KW-1185">Reference proteome</keyword>
<feature type="compositionally biased region" description="Basic and acidic residues" evidence="1">
    <location>
        <begin position="130"/>
        <end position="155"/>
    </location>
</feature>
<evidence type="ECO:0000313" key="3">
    <source>
        <dbReference type="Proteomes" id="UP000719412"/>
    </source>
</evidence>
<dbReference type="AlphaFoldDB" id="A0A8J6HYI9"/>
<evidence type="ECO:0000256" key="1">
    <source>
        <dbReference type="SAM" id="MobiDB-lite"/>
    </source>
</evidence>
<protein>
    <submittedName>
        <fullName evidence="2">Uncharacterized protein</fullName>
    </submittedName>
</protein>
<sequence>MLFHVQDSAKDCQKVNYARILQDLIRSKKEKKATHRVNDDNLEVHTRGSHWSLTSTETDYSFSTSNTNREEYQTESRKDTILNDLKDFNKEMEKLKDDTNNNVIIKEEAEKTESNNNIPDLVISCPGDTDAAKADAEKEDSKSKELIDKDDKSDTSEELIVNDITCNMKTDEQIDTKPESQEDDQKTEEENFLYHEKKSLYIAGSRDELNECNTYTGRISLFITGSRDDLDGSNNNSVCNKSVIDENSNDDAVPIPKQRKNKLSKNILLGV</sequence>
<dbReference type="EMBL" id="JABDTM020002615">
    <property type="protein sequence ID" value="KAH0822388.1"/>
    <property type="molecule type" value="Genomic_DNA"/>
</dbReference>
<name>A0A8J6HYI9_TENMO</name>
<reference evidence="2" key="2">
    <citation type="submission" date="2021-08" db="EMBL/GenBank/DDBJ databases">
        <authorList>
            <person name="Eriksson T."/>
        </authorList>
    </citation>
    <scope>NUCLEOTIDE SEQUENCE</scope>
    <source>
        <strain evidence="2">Stoneville</strain>
        <tissue evidence="2">Whole head</tissue>
    </source>
</reference>
<evidence type="ECO:0000313" key="2">
    <source>
        <dbReference type="EMBL" id="KAH0822388.1"/>
    </source>
</evidence>
<comment type="caution">
    <text evidence="2">The sequence shown here is derived from an EMBL/GenBank/DDBJ whole genome shotgun (WGS) entry which is preliminary data.</text>
</comment>
<proteinExistence type="predicted"/>
<gene>
    <name evidence="2" type="ORF">GEV33_000407</name>
</gene>
<feature type="region of interest" description="Disordered" evidence="1">
    <location>
        <begin position="108"/>
        <end position="155"/>
    </location>
</feature>
<feature type="region of interest" description="Disordered" evidence="1">
    <location>
        <begin position="169"/>
        <end position="188"/>
    </location>
</feature>
<organism evidence="2 3">
    <name type="scientific">Tenebrio molitor</name>
    <name type="common">Yellow mealworm beetle</name>
    <dbReference type="NCBI Taxonomy" id="7067"/>
    <lineage>
        <taxon>Eukaryota</taxon>
        <taxon>Metazoa</taxon>
        <taxon>Ecdysozoa</taxon>
        <taxon>Arthropoda</taxon>
        <taxon>Hexapoda</taxon>
        <taxon>Insecta</taxon>
        <taxon>Pterygota</taxon>
        <taxon>Neoptera</taxon>
        <taxon>Endopterygota</taxon>
        <taxon>Coleoptera</taxon>
        <taxon>Polyphaga</taxon>
        <taxon>Cucujiformia</taxon>
        <taxon>Tenebrionidae</taxon>
        <taxon>Tenebrio</taxon>
    </lineage>
</organism>
<reference evidence="2" key="1">
    <citation type="journal article" date="2020" name="J Insects Food Feed">
        <title>The yellow mealworm (Tenebrio molitor) genome: a resource for the emerging insects as food and feed industry.</title>
        <authorList>
            <person name="Eriksson T."/>
            <person name="Andere A."/>
            <person name="Kelstrup H."/>
            <person name="Emery V."/>
            <person name="Picard C."/>
        </authorList>
    </citation>
    <scope>NUCLEOTIDE SEQUENCE</scope>
    <source>
        <strain evidence="2">Stoneville</strain>
        <tissue evidence="2">Whole head</tissue>
    </source>
</reference>
<accession>A0A8J6HYI9</accession>